<reference evidence="9" key="1">
    <citation type="journal article" date="2019" name="Int. J. Syst. Evol. Microbiol.">
        <title>The Global Catalogue of Microorganisms (GCM) 10K type strain sequencing project: providing services to taxonomists for standard genome sequencing and annotation.</title>
        <authorList>
            <consortium name="The Broad Institute Genomics Platform"/>
            <consortium name="The Broad Institute Genome Sequencing Center for Infectious Disease"/>
            <person name="Wu L."/>
            <person name="Ma J."/>
        </authorList>
    </citation>
    <scope>NUCLEOTIDE SEQUENCE [LARGE SCALE GENOMIC DNA]</scope>
    <source>
        <strain evidence="9">CCM 8778</strain>
    </source>
</reference>
<evidence type="ECO:0000259" key="7">
    <source>
        <dbReference type="Pfam" id="PF04321"/>
    </source>
</evidence>
<evidence type="ECO:0000256" key="2">
    <source>
        <dbReference type="ARBA" id="ARBA00010944"/>
    </source>
</evidence>
<keyword evidence="6" id="KW-0560">Oxidoreductase</keyword>
<evidence type="ECO:0000256" key="3">
    <source>
        <dbReference type="ARBA" id="ARBA00012929"/>
    </source>
</evidence>
<comment type="similarity">
    <text evidence="2 6">Belongs to the dTDP-4-dehydrorhamnose reductase family.</text>
</comment>
<dbReference type="EC" id="1.1.1.133" evidence="3 6"/>
<proteinExistence type="inferred from homology"/>
<comment type="pathway">
    <text evidence="1 6">Carbohydrate biosynthesis; dTDP-L-rhamnose biosynthesis.</text>
</comment>
<dbReference type="PANTHER" id="PTHR10491:SF4">
    <property type="entry name" value="METHIONINE ADENOSYLTRANSFERASE 2 SUBUNIT BETA"/>
    <property type="match status" value="1"/>
</dbReference>
<feature type="domain" description="RmlD-like substrate binding" evidence="7">
    <location>
        <begin position="6"/>
        <end position="288"/>
    </location>
</feature>
<evidence type="ECO:0000313" key="9">
    <source>
        <dbReference type="Proteomes" id="UP000655550"/>
    </source>
</evidence>
<comment type="caution">
    <text evidence="8">The sequence shown here is derived from an EMBL/GenBank/DDBJ whole genome shotgun (WGS) entry which is preliminary data.</text>
</comment>
<dbReference type="Gene3D" id="3.90.25.10">
    <property type="entry name" value="UDP-galactose 4-epimerase, domain 1"/>
    <property type="match status" value="1"/>
</dbReference>
<evidence type="ECO:0000313" key="8">
    <source>
        <dbReference type="EMBL" id="GGH93900.1"/>
    </source>
</evidence>
<gene>
    <name evidence="8" type="ORF">GCM10007363_19590</name>
</gene>
<comment type="function">
    <text evidence="6">Catalyzes the reduction of dTDP-6-deoxy-L-lyxo-4-hexulose to yield dTDP-L-rhamnose.</text>
</comment>
<dbReference type="InterPro" id="IPR029903">
    <property type="entry name" value="RmlD-like-bd"/>
</dbReference>
<dbReference type="RefSeq" id="WP_093984658.1">
    <property type="nucleotide sequence ID" value="NZ_BMDE01000005.1"/>
</dbReference>
<comment type="catalytic activity">
    <reaction evidence="5 6">
        <text>dTDP-beta-L-rhamnose + NADP(+) = dTDP-4-dehydro-beta-L-rhamnose + NADPH + H(+)</text>
        <dbReference type="Rhea" id="RHEA:21796"/>
        <dbReference type="ChEBI" id="CHEBI:15378"/>
        <dbReference type="ChEBI" id="CHEBI:57510"/>
        <dbReference type="ChEBI" id="CHEBI:57783"/>
        <dbReference type="ChEBI" id="CHEBI:58349"/>
        <dbReference type="ChEBI" id="CHEBI:62830"/>
        <dbReference type="EC" id="1.1.1.133"/>
    </reaction>
</comment>
<keyword evidence="6" id="KW-0521">NADP</keyword>
<comment type="cofactor">
    <cofactor evidence="6">
        <name>Mg(2+)</name>
        <dbReference type="ChEBI" id="CHEBI:18420"/>
    </cofactor>
    <text evidence="6">Binds 1 Mg(2+) ion per monomer.</text>
</comment>
<organism evidence="8 9">
    <name type="scientific">Pseudomonas fluvialis</name>
    <dbReference type="NCBI Taxonomy" id="1793966"/>
    <lineage>
        <taxon>Bacteria</taxon>
        <taxon>Pseudomonadati</taxon>
        <taxon>Pseudomonadota</taxon>
        <taxon>Gammaproteobacteria</taxon>
        <taxon>Pseudomonadales</taxon>
        <taxon>Pseudomonadaceae</taxon>
        <taxon>Pseudomonas</taxon>
    </lineage>
</organism>
<evidence type="ECO:0000256" key="4">
    <source>
        <dbReference type="ARBA" id="ARBA00017099"/>
    </source>
</evidence>
<name>A0ABQ2APM9_9PSED</name>
<keyword evidence="9" id="KW-1185">Reference proteome</keyword>
<dbReference type="PANTHER" id="PTHR10491">
    <property type="entry name" value="DTDP-4-DEHYDRORHAMNOSE REDUCTASE"/>
    <property type="match status" value="1"/>
</dbReference>
<accession>A0ABQ2APM9</accession>
<dbReference type="InterPro" id="IPR005913">
    <property type="entry name" value="dTDP_dehydrorham_reduct"/>
</dbReference>
<evidence type="ECO:0000256" key="6">
    <source>
        <dbReference type="RuleBase" id="RU364082"/>
    </source>
</evidence>
<dbReference type="InterPro" id="IPR036291">
    <property type="entry name" value="NAD(P)-bd_dom_sf"/>
</dbReference>
<evidence type="ECO:0000256" key="1">
    <source>
        <dbReference type="ARBA" id="ARBA00004781"/>
    </source>
</evidence>
<evidence type="ECO:0000256" key="5">
    <source>
        <dbReference type="ARBA" id="ARBA00048200"/>
    </source>
</evidence>
<protein>
    <recommendedName>
        <fullName evidence="4 6">dTDP-4-dehydrorhamnose reductase</fullName>
        <ecNumber evidence="3 6">1.1.1.133</ecNumber>
    </recommendedName>
</protein>
<dbReference type="Pfam" id="PF04321">
    <property type="entry name" value="RmlD_sub_bind"/>
    <property type="match status" value="1"/>
</dbReference>
<dbReference type="EMBL" id="BMDE01000005">
    <property type="protein sequence ID" value="GGH93900.1"/>
    <property type="molecule type" value="Genomic_DNA"/>
</dbReference>
<dbReference type="Proteomes" id="UP000655550">
    <property type="component" value="Unassembled WGS sequence"/>
</dbReference>
<dbReference type="SUPFAM" id="SSF51735">
    <property type="entry name" value="NAD(P)-binding Rossmann-fold domains"/>
    <property type="match status" value="1"/>
</dbReference>
<dbReference type="CDD" id="cd05254">
    <property type="entry name" value="dTDP_HR_like_SDR_e"/>
    <property type="match status" value="1"/>
</dbReference>
<dbReference type="NCBIfam" id="TIGR01214">
    <property type="entry name" value="rmlD"/>
    <property type="match status" value="1"/>
</dbReference>
<dbReference type="Gene3D" id="3.40.50.720">
    <property type="entry name" value="NAD(P)-binding Rossmann-like Domain"/>
    <property type="match status" value="1"/>
</dbReference>
<sequence length="308" mass="33026">MSACTLVTGAQGQVGHALMGQAPEHLQVTGLASTELDIRDPQAVEQCIARLQPRLIINAAAYTAVDKAESDAAQAYAVNAEGVANLARSAARHGAGVLHISTDYVFAGDSPQPYREDAPTAPINVYGASKLAGEQLLRELCPQSLILRTSWVFGSHGNNFVKTMLRLARERDELSVVDDQLGCPTSANSIAAALWSLSASYLAQGSLPWGIYHFSGQPACSWHAFALEIFRQAQACGLLQKAPQVHPIATQQYPTPARRPPCSVLAPSALPELHVIGSDWRQQLGPTLIELSTPPQPSPLNTYSFRDN</sequence>